<dbReference type="Proteomes" id="UP000325081">
    <property type="component" value="Unassembled WGS sequence"/>
</dbReference>
<dbReference type="AlphaFoldDB" id="A0A5A7R2A1"/>
<proteinExistence type="predicted"/>
<keyword evidence="2" id="KW-1185">Reference proteome</keyword>
<dbReference type="EMBL" id="BKCP01009292">
    <property type="protein sequence ID" value="GER50514.1"/>
    <property type="molecule type" value="Genomic_DNA"/>
</dbReference>
<evidence type="ECO:0000313" key="1">
    <source>
        <dbReference type="EMBL" id="GER50514.1"/>
    </source>
</evidence>
<sequence>MEVINFFRTASDHNMMIFDTDMKNDRRKKRFQFDSSWVKLEGAKEAVPVGWQISVEGSQMYQDLLIAGGCNWDSNLVNAIFVAEDAEKILQIKTLNPRKSDMWNYSFVANKKFSTCSATPLEPPAVPPIRSENRCMRQELRAHEGVGHSAIRDHRGLRGGPR</sequence>
<accession>A0A5A7R2A1</accession>
<gene>
    <name evidence="1" type="ORF">STAS_27828</name>
</gene>
<comment type="caution">
    <text evidence="1">The sequence shown here is derived from an EMBL/GenBank/DDBJ whole genome shotgun (WGS) entry which is preliminary data.</text>
</comment>
<reference evidence="2" key="1">
    <citation type="journal article" date="2019" name="Curr. Biol.">
        <title>Genome Sequence of Striga asiatica Provides Insight into the Evolution of Plant Parasitism.</title>
        <authorList>
            <person name="Yoshida S."/>
            <person name="Kim S."/>
            <person name="Wafula E.K."/>
            <person name="Tanskanen J."/>
            <person name="Kim Y.M."/>
            <person name="Honaas L."/>
            <person name="Yang Z."/>
            <person name="Spallek T."/>
            <person name="Conn C.E."/>
            <person name="Ichihashi Y."/>
            <person name="Cheong K."/>
            <person name="Cui S."/>
            <person name="Der J.P."/>
            <person name="Gundlach H."/>
            <person name="Jiao Y."/>
            <person name="Hori C."/>
            <person name="Ishida J.K."/>
            <person name="Kasahara H."/>
            <person name="Kiba T."/>
            <person name="Kim M.S."/>
            <person name="Koo N."/>
            <person name="Laohavisit A."/>
            <person name="Lee Y.H."/>
            <person name="Lumba S."/>
            <person name="McCourt P."/>
            <person name="Mortimer J.C."/>
            <person name="Mutuku J.M."/>
            <person name="Nomura T."/>
            <person name="Sasaki-Sekimoto Y."/>
            <person name="Seto Y."/>
            <person name="Wang Y."/>
            <person name="Wakatake T."/>
            <person name="Sakakibara H."/>
            <person name="Demura T."/>
            <person name="Yamaguchi S."/>
            <person name="Yoneyama K."/>
            <person name="Manabe R.I."/>
            <person name="Nelson D.C."/>
            <person name="Schulman A.H."/>
            <person name="Timko M.P."/>
            <person name="dePamphilis C.W."/>
            <person name="Choi D."/>
            <person name="Shirasu K."/>
        </authorList>
    </citation>
    <scope>NUCLEOTIDE SEQUENCE [LARGE SCALE GENOMIC DNA]</scope>
    <source>
        <strain evidence="2">cv. UVA1</strain>
    </source>
</reference>
<protein>
    <submittedName>
        <fullName evidence="1">PiggyBac transposable element-derived protein 5</fullName>
    </submittedName>
</protein>
<evidence type="ECO:0000313" key="2">
    <source>
        <dbReference type="Proteomes" id="UP000325081"/>
    </source>
</evidence>
<organism evidence="1 2">
    <name type="scientific">Striga asiatica</name>
    <name type="common">Asiatic witchweed</name>
    <name type="synonym">Buchnera asiatica</name>
    <dbReference type="NCBI Taxonomy" id="4170"/>
    <lineage>
        <taxon>Eukaryota</taxon>
        <taxon>Viridiplantae</taxon>
        <taxon>Streptophyta</taxon>
        <taxon>Embryophyta</taxon>
        <taxon>Tracheophyta</taxon>
        <taxon>Spermatophyta</taxon>
        <taxon>Magnoliopsida</taxon>
        <taxon>eudicotyledons</taxon>
        <taxon>Gunneridae</taxon>
        <taxon>Pentapetalae</taxon>
        <taxon>asterids</taxon>
        <taxon>lamiids</taxon>
        <taxon>Lamiales</taxon>
        <taxon>Orobanchaceae</taxon>
        <taxon>Buchnereae</taxon>
        <taxon>Striga</taxon>
    </lineage>
</organism>
<name>A0A5A7R2A1_STRAF</name>